<dbReference type="InParanoid" id="A0A7M7K8Z2"/>
<keyword evidence="3" id="KW-1185">Reference proteome</keyword>
<keyword evidence="1" id="KW-0732">Signal</keyword>
<feature type="signal peptide" evidence="1">
    <location>
        <begin position="1"/>
        <end position="35"/>
    </location>
</feature>
<dbReference type="Proteomes" id="UP000594260">
    <property type="component" value="Unplaced"/>
</dbReference>
<name>A0A7M7K8Z2_VARDE</name>
<sequence length="397" mass="46137">MFRRKSNRKTMKLRQPLERNILLWVLLLNAGFSKAYKEPSRRAEVTTHNITMRADVVQLNFGFRDDGTLRIFRAAIDETIRMAYTLRYCDKSKPRNLQFCGHLNVEQNNHTAISDLWMPSTLYSIELCPRLLIGFKEITRKPLTKGVLRGVRCDRRCFNTVEPAASKRMNLSRYAPFSGRYAELVPLLPNFGNKCPDYPMYPLQIRVEYVTGFGARGHLTFKDARLKKFQLIVPMMGDALPAIQMDGYVRCGRQSRFAIFGKELRSKSEIERDPPSLFVEHLLNAISGSREYRAIVEPSIFRRIRMDQIFTEGKSKDLFLPLVTVAGLTNFDYNWLDVKDYRISKKILLTFKIKVRESTIHSDWEHATFNGTAVFKLTLYFEIVVEVRFNKTSSRSN</sequence>
<evidence type="ECO:0000313" key="3">
    <source>
        <dbReference type="Proteomes" id="UP000594260"/>
    </source>
</evidence>
<proteinExistence type="predicted"/>
<reference evidence="2" key="1">
    <citation type="submission" date="2021-01" db="UniProtKB">
        <authorList>
            <consortium name="EnsemblMetazoa"/>
        </authorList>
    </citation>
    <scope>IDENTIFICATION</scope>
</reference>
<feature type="chain" id="PRO_5029478768" evidence="1">
    <location>
        <begin position="36"/>
        <end position="397"/>
    </location>
</feature>
<accession>A0A7M7K8Z2</accession>
<dbReference type="AlphaFoldDB" id="A0A7M7K8Z2"/>
<dbReference type="KEGG" id="vde:111251241"/>
<dbReference type="EnsemblMetazoa" id="XM_022807651">
    <property type="protein sequence ID" value="XP_022663386"/>
    <property type="gene ID" value="LOC111251241"/>
</dbReference>
<evidence type="ECO:0000313" key="2">
    <source>
        <dbReference type="EnsemblMetazoa" id="XP_022663386"/>
    </source>
</evidence>
<organism evidence="2 3">
    <name type="scientific">Varroa destructor</name>
    <name type="common">Honeybee mite</name>
    <dbReference type="NCBI Taxonomy" id="109461"/>
    <lineage>
        <taxon>Eukaryota</taxon>
        <taxon>Metazoa</taxon>
        <taxon>Ecdysozoa</taxon>
        <taxon>Arthropoda</taxon>
        <taxon>Chelicerata</taxon>
        <taxon>Arachnida</taxon>
        <taxon>Acari</taxon>
        <taxon>Parasitiformes</taxon>
        <taxon>Mesostigmata</taxon>
        <taxon>Gamasina</taxon>
        <taxon>Dermanyssoidea</taxon>
        <taxon>Varroidae</taxon>
        <taxon>Varroa</taxon>
    </lineage>
</organism>
<dbReference type="GeneID" id="111251241"/>
<evidence type="ECO:0000256" key="1">
    <source>
        <dbReference type="SAM" id="SignalP"/>
    </source>
</evidence>
<dbReference type="RefSeq" id="XP_022663386.1">
    <property type="nucleotide sequence ID" value="XM_022807651.1"/>
</dbReference>
<protein>
    <submittedName>
        <fullName evidence="2">Uncharacterized protein</fullName>
    </submittedName>
</protein>